<dbReference type="OrthoDB" id="1923667at2759"/>
<proteinExistence type="predicted"/>
<dbReference type="Gene3D" id="3.40.30.10">
    <property type="entry name" value="Glutaredoxin"/>
    <property type="match status" value="1"/>
</dbReference>
<dbReference type="PANTHER" id="PTHR42899">
    <property type="entry name" value="SPERMATOGENESIS-ASSOCIATED PROTEIN 20"/>
    <property type="match status" value="1"/>
</dbReference>
<accession>A0A8H3G5E9</accession>
<dbReference type="SUPFAM" id="SSF52833">
    <property type="entry name" value="Thioredoxin-like"/>
    <property type="match status" value="1"/>
</dbReference>
<dbReference type="InterPro" id="IPR036249">
    <property type="entry name" value="Thioredoxin-like_sf"/>
</dbReference>
<name>A0A8H3G5E9_9LECA</name>
<dbReference type="InterPro" id="IPR004879">
    <property type="entry name" value="Ssp411-like_TRX"/>
</dbReference>
<evidence type="ECO:0000259" key="1">
    <source>
        <dbReference type="Pfam" id="PF03190"/>
    </source>
</evidence>
<dbReference type="Gene3D" id="1.50.10.10">
    <property type="match status" value="1"/>
</dbReference>
<dbReference type="InterPro" id="IPR024705">
    <property type="entry name" value="Ssp411"/>
</dbReference>
<dbReference type="SUPFAM" id="SSF48208">
    <property type="entry name" value="Six-hairpin glycosidases"/>
    <property type="match status" value="1"/>
</dbReference>
<dbReference type="GO" id="GO:0005975">
    <property type="term" value="P:carbohydrate metabolic process"/>
    <property type="evidence" value="ECO:0007669"/>
    <property type="project" value="InterPro"/>
</dbReference>
<dbReference type="PIRSF" id="PIRSF006402">
    <property type="entry name" value="UCP006402_thioredoxin"/>
    <property type="match status" value="1"/>
</dbReference>
<protein>
    <recommendedName>
        <fullName evidence="1">Spermatogenesis-associated protein 20-like TRX domain-containing protein</fullName>
    </recommendedName>
</protein>
<dbReference type="Pfam" id="PF03190">
    <property type="entry name" value="Thioredox_DsbH"/>
    <property type="match status" value="1"/>
</dbReference>
<comment type="caution">
    <text evidence="2">The sequence shown here is derived from an EMBL/GenBank/DDBJ whole genome shotgun (WGS) entry which is preliminary data.</text>
</comment>
<sequence length="668" mass="74684">MERESFESTEIARILNSSFIPIKIDREERPDVDAIYMNYVQATTGSGGWPLNVFLTPDLEPVFGGTYWPGPENSMTSSMSDTISFLDILQKMSNVWTKQEGRCRESAKDITRQLREFADEGVLSYSRKASDEGDSDGLEIDLLEDAYQHFKMKYDKANGGFASAPKFPTPVNLKFLLNLGQWSGTVKHIVGESECAYAAMMATNTLRNMARGGIRDQIGFGFSRYSVTADWSLPHFEKMLYDQGQLLDVYLDAFLISRDPEMLGAVYDIATYITSPPIAATTGGFNCAEDADSYPSHSDKIKREGAYYVWSLKEIHTVLGDHDADVCARFYGARYDGNIEPENDPHDEFMSQNVLKIASTPKALAKEMGMTEEEVVTVLKEGRKKLREHRERQRPPPALDDKIIVAWNGLAIGALARTSAVLENIDPEKSKECRLAAERAVAFIRKELFDADSKLLWRVYREGRGDVPGFCDDYAFFIHGLLDLYEATFNDQYLEFADTLQKTQLDLFLSPHGRGFFSTPSPHPPDLLLRLKNGMDSAEPSSNNISASNLHRLASMLDDEEYARHARETVAAFEAEIEQFPFTFTGMLGSIVKSKLGSKGAVITGRGNDEALVALRASIGPGRTVTRVGDGMGEWLRRRNSLVGTLDNRRNGVFVCENKKCNEGLQHL</sequence>
<dbReference type="Proteomes" id="UP000664521">
    <property type="component" value="Unassembled WGS sequence"/>
</dbReference>
<dbReference type="InterPro" id="IPR008928">
    <property type="entry name" value="6-hairpin_glycosidase_sf"/>
</dbReference>
<evidence type="ECO:0000313" key="2">
    <source>
        <dbReference type="EMBL" id="CAF9935114.1"/>
    </source>
</evidence>
<reference evidence="2" key="1">
    <citation type="submission" date="2021-03" db="EMBL/GenBank/DDBJ databases">
        <authorList>
            <person name="Tagirdzhanova G."/>
        </authorList>
    </citation>
    <scope>NUCLEOTIDE SEQUENCE</scope>
</reference>
<dbReference type="EMBL" id="CAJPDS010000080">
    <property type="protein sequence ID" value="CAF9935114.1"/>
    <property type="molecule type" value="Genomic_DNA"/>
</dbReference>
<organism evidence="2 3">
    <name type="scientific">Heterodermia speciosa</name>
    <dbReference type="NCBI Taxonomy" id="116794"/>
    <lineage>
        <taxon>Eukaryota</taxon>
        <taxon>Fungi</taxon>
        <taxon>Dikarya</taxon>
        <taxon>Ascomycota</taxon>
        <taxon>Pezizomycotina</taxon>
        <taxon>Lecanoromycetes</taxon>
        <taxon>OSLEUM clade</taxon>
        <taxon>Lecanoromycetidae</taxon>
        <taxon>Caliciales</taxon>
        <taxon>Physciaceae</taxon>
        <taxon>Heterodermia</taxon>
    </lineage>
</organism>
<gene>
    <name evidence="2" type="ORF">HETSPECPRED_009662</name>
</gene>
<evidence type="ECO:0000313" key="3">
    <source>
        <dbReference type="Proteomes" id="UP000664521"/>
    </source>
</evidence>
<dbReference type="GO" id="GO:0003824">
    <property type="term" value="F:catalytic activity"/>
    <property type="evidence" value="ECO:0007669"/>
    <property type="project" value="UniProtKB-ARBA"/>
</dbReference>
<feature type="domain" description="Spermatogenesis-associated protein 20-like TRX" evidence="1">
    <location>
        <begin position="1"/>
        <end position="114"/>
    </location>
</feature>
<dbReference type="InterPro" id="IPR012341">
    <property type="entry name" value="6hp_glycosidase-like_sf"/>
</dbReference>
<dbReference type="AlphaFoldDB" id="A0A8H3G5E9"/>
<keyword evidence="3" id="KW-1185">Reference proteome</keyword>
<dbReference type="PANTHER" id="PTHR42899:SF1">
    <property type="entry name" value="SPERMATOGENESIS-ASSOCIATED PROTEIN 20"/>
    <property type="match status" value="1"/>
</dbReference>